<accession>W4MES6</accession>
<dbReference type="InterPro" id="IPR037401">
    <property type="entry name" value="SnoaL-like"/>
</dbReference>
<proteinExistence type="predicted"/>
<dbReference type="AlphaFoldDB" id="W4MES6"/>
<dbReference type="InterPro" id="IPR032710">
    <property type="entry name" value="NTF2-like_dom_sf"/>
</dbReference>
<dbReference type="Gene3D" id="3.10.450.50">
    <property type="match status" value="1"/>
</dbReference>
<sequence length="144" mass="16536">MSQTKISPEDRQAITDTLSRYVWCMDTRHIEGVVAVFTQDGVIRDVTGNVWDETAGGVRAFATHFLTLPERPVSQHWLQPMIFENMDVSDYCVTSYWALLALDANTGDKSFRSFGSYRDTCVNLNGVWLIKEKRIDPWKSEEPR</sequence>
<name>W4MES6_9BACT</name>
<reference evidence="2 3" key="1">
    <citation type="journal article" date="2014" name="Nature">
        <title>An environmental bacterial taxon with a large and distinct metabolic repertoire.</title>
        <authorList>
            <person name="Wilson M.C."/>
            <person name="Mori T."/>
            <person name="Ruckert C."/>
            <person name="Uria A.R."/>
            <person name="Helf M.J."/>
            <person name="Takada K."/>
            <person name="Gernert C."/>
            <person name="Steffens U.A."/>
            <person name="Heycke N."/>
            <person name="Schmitt S."/>
            <person name="Rinke C."/>
            <person name="Helfrich E.J."/>
            <person name="Brachmann A.O."/>
            <person name="Gurgui C."/>
            <person name="Wakimoto T."/>
            <person name="Kracht M."/>
            <person name="Crusemann M."/>
            <person name="Hentschel U."/>
            <person name="Abe I."/>
            <person name="Matsunaga S."/>
            <person name="Kalinowski J."/>
            <person name="Takeyama H."/>
            <person name="Piel J."/>
        </authorList>
    </citation>
    <scope>NUCLEOTIDE SEQUENCE [LARGE SCALE GENOMIC DNA]</scope>
    <source>
        <strain evidence="3">TSY2</strain>
    </source>
</reference>
<organism evidence="2 3">
    <name type="scientific">Candidatus Entotheonella gemina</name>
    <dbReference type="NCBI Taxonomy" id="1429439"/>
    <lineage>
        <taxon>Bacteria</taxon>
        <taxon>Pseudomonadati</taxon>
        <taxon>Nitrospinota/Tectimicrobiota group</taxon>
        <taxon>Candidatus Tectimicrobiota</taxon>
        <taxon>Candidatus Entotheonellia</taxon>
        <taxon>Candidatus Entotheonellales</taxon>
        <taxon>Candidatus Entotheonellaceae</taxon>
        <taxon>Candidatus Entotheonella</taxon>
    </lineage>
</organism>
<protein>
    <recommendedName>
        <fullName evidence="1">SnoaL-like domain-containing protein</fullName>
    </recommendedName>
</protein>
<dbReference type="HOGENOM" id="CLU_124983_0_0_7"/>
<keyword evidence="3" id="KW-1185">Reference proteome</keyword>
<dbReference type="SUPFAM" id="SSF54427">
    <property type="entry name" value="NTF2-like"/>
    <property type="match status" value="1"/>
</dbReference>
<dbReference type="CDD" id="cd00531">
    <property type="entry name" value="NTF2_like"/>
    <property type="match status" value="1"/>
</dbReference>
<dbReference type="EMBL" id="AZHX01000156">
    <property type="protein sequence ID" value="ETX08685.1"/>
    <property type="molecule type" value="Genomic_DNA"/>
</dbReference>
<comment type="caution">
    <text evidence="2">The sequence shown here is derived from an EMBL/GenBank/DDBJ whole genome shotgun (WGS) entry which is preliminary data.</text>
</comment>
<dbReference type="Pfam" id="PF13577">
    <property type="entry name" value="SnoaL_4"/>
    <property type="match status" value="1"/>
</dbReference>
<gene>
    <name evidence="2" type="ORF">ETSY2_03930</name>
</gene>
<evidence type="ECO:0000259" key="1">
    <source>
        <dbReference type="Pfam" id="PF13577"/>
    </source>
</evidence>
<evidence type="ECO:0000313" key="2">
    <source>
        <dbReference type="EMBL" id="ETX08685.1"/>
    </source>
</evidence>
<dbReference type="Proteomes" id="UP000019140">
    <property type="component" value="Unassembled WGS sequence"/>
</dbReference>
<evidence type="ECO:0000313" key="3">
    <source>
        <dbReference type="Proteomes" id="UP000019140"/>
    </source>
</evidence>
<feature type="domain" description="SnoaL-like" evidence="1">
    <location>
        <begin position="9"/>
        <end position="132"/>
    </location>
</feature>